<dbReference type="NCBIfam" id="TIGR00077">
    <property type="entry name" value="lspA"/>
    <property type="match status" value="1"/>
</dbReference>
<comment type="subcellular location">
    <subcellularLocation>
        <location evidence="9">Cell membrane</location>
        <topology evidence="9">Multi-pass membrane protein</topology>
    </subcellularLocation>
</comment>
<keyword evidence="3 9" id="KW-0645">Protease</keyword>
<organism evidence="11 12">
    <name type="scientific">Paenibacillus anseongense</name>
    <dbReference type="NCBI Taxonomy" id="2682845"/>
    <lineage>
        <taxon>Bacteria</taxon>
        <taxon>Bacillati</taxon>
        <taxon>Bacillota</taxon>
        <taxon>Bacilli</taxon>
        <taxon>Bacillales</taxon>
        <taxon>Paenibacillaceae</taxon>
        <taxon>Paenibacillus</taxon>
    </lineage>
</organism>
<keyword evidence="6 9" id="KW-0378">Hydrolase</keyword>
<evidence type="ECO:0000256" key="2">
    <source>
        <dbReference type="ARBA" id="ARBA00022475"/>
    </source>
</evidence>
<dbReference type="PANTHER" id="PTHR33695">
    <property type="entry name" value="LIPOPROTEIN SIGNAL PEPTIDASE"/>
    <property type="match status" value="1"/>
</dbReference>
<keyword evidence="12" id="KW-1185">Reference proteome</keyword>
<keyword evidence="7 9" id="KW-1133">Transmembrane helix</keyword>
<dbReference type="Proteomes" id="UP000467637">
    <property type="component" value="Unassembled WGS sequence"/>
</dbReference>
<comment type="function">
    <text evidence="9">This protein specifically catalyzes the removal of signal peptides from prolipoproteins.</text>
</comment>
<dbReference type="HAMAP" id="MF_00161">
    <property type="entry name" value="LspA"/>
    <property type="match status" value="1"/>
</dbReference>
<evidence type="ECO:0000256" key="7">
    <source>
        <dbReference type="ARBA" id="ARBA00022989"/>
    </source>
</evidence>
<evidence type="ECO:0000256" key="10">
    <source>
        <dbReference type="RuleBase" id="RU004181"/>
    </source>
</evidence>
<dbReference type="PRINTS" id="PR00781">
    <property type="entry name" value="LIPOSIGPTASE"/>
</dbReference>
<evidence type="ECO:0000256" key="3">
    <source>
        <dbReference type="ARBA" id="ARBA00022670"/>
    </source>
</evidence>
<feature type="active site" evidence="9">
    <location>
        <position position="144"/>
    </location>
</feature>
<evidence type="ECO:0000256" key="1">
    <source>
        <dbReference type="ARBA" id="ARBA00006139"/>
    </source>
</evidence>
<keyword evidence="8 9" id="KW-0472">Membrane</keyword>
<reference evidence="11 12" key="1">
    <citation type="submission" date="2019-12" db="EMBL/GenBank/DDBJ databases">
        <authorList>
            <person name="Huq M.A."/>
        </authorList>
    </citation>
    <scope>NUCLEOTIDE SEQUENCE [LARGE SCALE GENOMIC DNA]</scope>
    <source>
        <strain evidence="11 12">MAH-34</strain>
    </source>
</reference>
<keyword evidence="4 9" id="KW-0812">Transmembrane</keyword>
<evidence type="ECO:0000256" key="8">
    <source>
        <dbReference type="ARBA" id="ARBA00023136"/>
    </source>
</evidence>
<dbReference type="EC" id="3.4.23.36" evidence="9"/>
<comment type="pathway">
    <text evidence="9">Protein modification; lipoprotein biosynthesis (signal peptide cleavage).</text>
</comment>
<evidence type="ECO:0000313" key="11">
    <source>
        <dbReference type="EMBL" id="MVQ38525.1"/>
    </source>
</evidence>
<dbReference type="GO" id="GO:0004190">
    <property type="term" value="F:aspartic-type endopeptidase activity"/>
    <property type="evidence" value="ECO:0007669"/>
    <property type="project" value="UniProtKB-EC"/>
</dbReference>
<feature type="transmembrane region" description="Helical" evidence="9">
    <location>
        <begin position="33"/>
        <end position="54"/>
    </location>
</feature>
<feature type="active site" evidence="9">
    <location>
        <position position="159"/>
    </location>
</feature>
<feature type="transmembrane region" description="Helical" evidence="9">
    <location>
        <begin position="154"/>
        <end position="175"/>
    </location>
</feature>
<dbReference type="InterPro" id="IPR001872">
    <property type="entry name" value="Peptidase_A8"/>
</dbReference>
<comment type="similarity">
    <text evidence="1 9 10">Belongs to the peptidase A8 family.</text>
</comment>
<evidence type="ECO:0000256" key="9">
    <source>
        <dbReference type="HAMAP-Rule" id="MF_00161"/>
    </source>
</evidence>
<name>A0ABW9UGY0_9BACL</name>
<gene>
    <name evidence="9 11" type="primary">lspA</name>
    <name evidence="11" type="ORF">GON05_28340</name>
</gene>
<sequence length="189" mass="21275">MGQKGERGRRIRSRGHISCKMVRRLYFQNRGSVMLFYIVFFVVTAIDQISKVWIRTMLKVGESMPFYKDIISFTHYQNTGAAGSSLQGWARYLGIFAVIIVIAIFYYRKKGRLQGVLLQCGAALFAGGAIGNAIERLLFGKVTDFIVFRSGNGIMNVADLAINLGVVCFALDMFFSLRRKGFRKEKTAS</sequence>
<protein>
    <recommendedName>
        <fullName evidence="9">Lipoprotein signal peptidase</fullName>
        <ecNumber evidence="9">3.4.23.36</ecNumber>
    </recommendedName>
    <alternativeName>
        <fullName evidence="9">Prolipoprotein signal peptidase</fullName>
    </alternativeName>
    <alternativeName>
        <fullName evidence="9">Signal peptidase II</fullName>
        <shortName evidence="9">SPase II</shortName>
    </alternativeName>
</protein>
<comment type="catalytic activity">
    <reaction evidence="9">
        <text>Release of signal peptides from bacterial membrane prolipoproteins. Hydrolyzes -Xaa-Yaa-Zaa-|-(S,diacylglyceryl)Cys-, in which Xaa is hydrophobic (preferably Leu), and Yaa (Ala or Ser) and Zaa (Gly or Ala) have small, neutral side chains.</text>
        <dbReference type="EC" id="3.4.23.36"/>
    </reaction>
</comment>
<evidence type="ECO:0000313" key="12">
    <source>
        <dbReference type="Proteomes" id="UP000467637"/>
    </source>
</evidence>
<dbReference type="Pfam" id="PF01252">
    <property type="entry name" value="Peptidase_A8"/>
    <property type="match status" value="1"/>
</dbReference>
<proteinExistence type="inferred from homology"/>
<comment type="caution">
    <text evidence="11">The sequence shown here is derived from an EMBL/GenBank/DDBJ whole genome shotgun (WGS) entry which is preliminary data.</text>
</comment>
<keyword evidence="5 9" id="KW-0064">Aspartyl protease</keyword>
<dbReference type="EMBL" id="WSEM01000028">
    <property type="protein sequence ID" value="MVQ38525.1"/>
    <property type="molecule type" value="Genomic_DNA"/>
</dbReference>
<keyword evidence="2 9" id="KW-1003">Cell membrane</keyword>
<evidence type="ECO:0000256" key="6">
    <source>
        <dbReference type="ARBA" id="ARBA00022801"/>
    </source>
</evidence>
<dbReference type="PANTHER" id="PTHR33695:SF1">
    <property type="entry name" value="LIPOPROTEIN SIGNAL PEPTIDASE"/>
    <property type="match status" value="1"/>
</dbReference>
<accession>A0ABW9UGY0</accession>
<evidence type="ECO:0000256" key="5">
    <source>
        <dbReference type="ARBA" id="ARBA00022750"/>
    </source>
</evidence>
<evidence type="ECO:0000256" key="4">
    <source>
        <dbReference type="ARBA" id="ARBA00022692"/>
    </source>
</evidence>
<feature type="transmembrane region" description="Helical" evidence="9">
    <location>
        <begin position="116"/>
        <end position="134"/>
    </location>
</feature>
<feature type="transmembrane region" description="Helical" evidence="9">
    <location>
        <begin position="89"/>
        <end position="107"/>
    </location>
</feature>